<evidence type="ECO:0000256" key="1">
    <source>
        <dbReference type="ARBA" id="ARBA00004651"/>
    </source>
</evidence>
<dbReference type="RefSeq" id="WP_256944103.1">
    <property type="nucleotide sequence ID" value="NZ_JANHNZ010000001.1"/>
</dbReference>
<dbReference type="Proteomes" id="UP001059480">
    <property type="component" value="Unassembled WGS sequence"/>
</dbReference>
<feature type="transmembrane region" description="Helical" evidence="6">
    <location>
        <begin position="21"/>
        <end position="41"/>
    </location>
</feature>
<keyword evidence="2" id="KW-1003">Cell membrane</keyword>
<evidence type="ECO:0000256" key="6">
    <source>
        <dbReference type="SAM" id="Phobius"/>
    </source>
</evidence>
<keyword evidence="5 6" id="KW-0472">Membrane</keyword>
<keyword evidence="3 6" id="KW-0812">Transmembrane</keyword>
<dbReference type="PIRSF" id="PIRSF006483">
    <property type="entry name" value="Membrane_protein_YitT"/>
    <property type="match status" value="1"/>
</dbReference>
<dbReference type="Gene3D" id="3.30.70.120">
    <property type="match status" value="1"/>
</dbReference>
<feature type="transmembrane region" description="Helical" evidence="6">
    <location>
        <begin position="165"/>
        <end position="186"/>
    </location>
</feature>
<name>A0ABT1WL16_9LACT</name>
<reference evidence="8" key="2">
    <citation type="journal article" date="2023" name="Curr. Microbiol.">
        <title>Granulicatella seriolae sp. nov., a Novel Facultative Anaerobe Isolated from Yellowtail Marine Fish.</title>
        <authorList>
            <person name="Lee M."/>
            <person name="Choi Y.J."/>
            <person name="Farooq A."/>
            <person name="Jeong J.B."/>
            <person name="Jung M.Y."/>
        </authorList>
    </citation>
    <scope>NUCLEOTIDE SEQUENCE</scope>
    <source>
        <strain evidence="8">S8</strain>
    </source>
</reference>
<feature type="transmembrane region" description="Helical" evidence="6">
    <location>
        <begin position="122"/>
        <end position="141"/>
    </location>
</feature>
<proteinExistence type="predicted"/>
<dbReference type="Pfam" id="PF10035">
    <property type="entry name" value="DUF2179"/>
    <property type="match status" value="1"/>
</dbReference>
<feature type="domain" description="DUF2179" evidence="7">
    <location>
        <begin position="235"/>
        <end position="289"/>
    </location>
</feature>
<dbReference type="Pfam" id="PF02588">
    <property type="entry name" value="YitT_membrane"/>
    <property type="match status" value="1"/>
</dbReference>
<dbReference type="PANTHER" id="PTHR33545:SF5">
    <property type="entry name" value="UPF0750 MEMBRANE PROTEIN YITT"/>
    <property type="match status" value="1"/>
</dbReference>
<dbReference type="InterPro" id="IPR019264">
    <property type="entry name" value="DUF2179"/>
</dbReference>
<evidence type="ECO:0000256" key="5">
    <source>
        <dbReference type="ARBA" id="ARBA00023136"/>
    </source>
</evidence>
<dbReference type="PANTHER" id="PTHR33545">
    <property type="entry name" value="UPF0750 MEMBRANE PROTEIN YITT-RELATED"/>
    <property type="match status" value="1"/>
</dbReference>
<dbReference type="InterPro" id="IPR015867">
    <property type="entry name" value="N-reg_PII/ATP_PRibTrfase_C"/>
</dbReference>
<feature type="transmembrane region" description="Helical" evidence="6">
    <location>
        <begin position="70"/>
        <end position="91"/>
    </location>
</feature>
<comment type="subcellular location">
    <subcellularLocation>
        <location evidence="1">Cell membrane</location>
        <topology evidence="1">Multi-pass membrane protein</topology>
    </subcellularLocation>
</comment>
<dbReference type="EMBL" id="JANHNZ010000001">
    <property type="protein sequence ID" value="MCQ9208984.1"/>
    <property type="molecule type" value="Genomic_DNA"/>
</dbReference>
<reference evidence="8" key="3">
    <citation type="journal article" date="2023" name="Microbiol. Resour. Announc.">
        <title>Draft Genome Sequence of Granulicatella sp. Strain S8, Isolated from a Marine Fish, Seriola quinqueradiata.</title>
        <authorList>
            <person name="Lee M."/>
            <person name="Farooq A."/>
            <person name="Jeong J.B."/>
            <person name="Jung M.Y."/>
        </authorList>
    </citation>
    <scope>NUCLEOTIDE SEQUENCE</scope>
    <source>
        <strain evidence="8">S8</strain>
    </source>
</reference>
<keyword evidence="9" id="KW-1185">Reference proteome</keyword>
<evidence type="ECO:0000259" key="7">
    <source>
        <dbReference type="Pfam" id="PF10035"/>
    </source>
</evidence>
<feature type="transmembrane region" description="Helical" evidence="6">
    <location>
        <begin position="97"/>
        <end position="115"/>
    </location>
</feature>
<gene>
    <name evidence="8" type="ORF">NPA36_00185</name>
</gene>
<evidence type="ECO:0000256" key="3">
    <source>
        <dbReference type="ARBA" id="ARBA00022692"/>
    </source>
</evidence>
<accession>A0ABT1WL16</accession>
<evidence type="ECO:0000256" key="4">
    <source>
        <dbReference type="ARBA" id="ARBA00022989"/>
    </source>
</evidence>
<organism evidence="8 9">
    <name type="scientific">Granulicatella seriolae</name>
    <dbReference type="NCBI Taxonomy" id="2967226"/>
    <lineage>
        <taxon>Bacteria</taxon>
        <taxon>Bacillati</taxon>
        <taxon>Bacillota</taxon>
        <taxon>Bacilli</taxon>
        <taxon>Lactobacillales</taxon>
        <taxon>Carnobacteriaceae</taxon>
        <taxon>Granulicatella</taxon>
    </lineage>
</organism>
<evidence type="ECO:0000313" key="8">
    <source>
        <dbReference type="EMBL" id="MCQ9208984.1"/>
    </source>
</evidence>
<dbReference type="InterPro" id="IPR051461">
    <property type="entry name" value="UPF0750_membrane"/>
</dbReference>
<protein>
    <submittedName>
        <fullName evidence="8">YitT family protein</fullName>
    </submittedName>
</protein>
<comment type="caution">
    <text evidence="8">The sequence shown here is derived from an EMBL/GenBank/DDBJ whole genome shotgun (WGS) entry which is preliminary data.</text>
</comment>
<reference evidence="8" key="1">
    <citation type="submission" date="2022-07" db="EMBL/GenBank/DDBJ databases">
        <authorList>
            <person name="Jung M.-Y."/>
            <person name="Lee M."/>
        </authorList>
    </citation>
    <scope>NUCLEOTIDE SEQUENCE</scope>
    <source>
        <strain evidence="8">S8</strain>
    </source>
</reference>
<evidence type="ECO:0000313" key="9">
    <source>
        <dbReference type="Proteomes" id="UP001059480"/>
    </source>
</evidence>
<dbReference type="InterPro" id="IPR003740">
    <property type="entry name" value="YitT"/>
</dbReference>
<evidence type="ECO:0000256" key="2">
    <source>
        <dbReference type="ARBA" id="ARBA00022475"/>
    </source>
</evidence>
<keyword evidence="4 6" id="KW-1133">Transmembrane helix</keyword>
<sequence length="296" mass="33095">MSVLDVVNERRLRKHKKLRTMVTLLAITASGFLQAATLKMFIQPSNLLSSGFLGISILVNQIAKLSGITIPIAALMILINIPVAFICFKGISPRFTIFSILQVFISSFFISTLNFKPISDDIILNVIFGGVLNGLAVTMALKGNASTGGTDFIALYVSNKSGKTIWQQVFLFNIVLLLIFGALFGWEHAGYSIIFQYISTKVISTFHRRYQRVTLQITTKHADTVMDAYLKQIRHGISCVEAVGGYSHERMYLLHTVLSSYEVMDAVQVLKDADPHIIINQLSTINFYGRFYREPE</sequence>